<keyword evidence="3" id="KW-1185">Reference proteome</keyword>
<organism evidence="2 3">
    <name type="scientific">Helicobacter saguini</name>
    <dbReference type="NCBI Taxonomy" id="1548018"/>
    <lineage>
        <taxon>Bacteria</taxon>
        <taxon>Pseudomonadati</taxon>
        <taxon>Campylobacterota</taxon>
        <taxon>Epsilonproteobacteria</taxon>
        <taxon>Campylobacterales</taxon>
        <taxon>Helicobacteraceae</taxon>
        <taxon>Helicobacter</taxon>
    </lineage>
</organism>
<proteinExistence type="predicted"/>
<sequence>MKSKSLNIQRREALKKIKNLSLAGIAGSVSYLWNYRNSSSLQESNVSLQEISTTSLQYIESKNIKSQTLDLLTYPFISNITNKILSLPLKYFSIPNEFSYVLESNPKRHSNTTLIIPLVISKDFNHTQKALYHAYNVENINKYKIYNKTSSFLSYHYDTLKSLAADLESKGFIITDLLDLMKDSKELSQQITEKILKLLVINEKRGAKDINDVELDIDKQIPDYTWFNHKDISSNGDIIDKEPNISIDNILKYQVPKSDDKNSLYQQFNALEDKRDKLAIDTYNEALKILNDYKDYYFTHTRKFNNKGVMLNYKDDKNKARRLLECLHTIGQNNIKALYVGTSNQSKDKKRPKLIGRLATTIIMEDGLC</sequence>
<accession>A0A347W4V8</accession>
<dbReference type="Proteomes" id="UP000477070">
    <property type="component" value="Unassembled WGS sequence"/>
</dbReference>
<evidence type="ECO:0000313" key="3">
    <source>
        <dbReference type="Proteomes" id="UP000029714"/>
    </source>
</evidence>
<dbReference type="OrthoDB" id="5328951at2"/>
<dbReference type="Proteomes" id="UP000029714">
    <property type="component" value="Unassembled WGS sequence"/>
</dbReference>
<reference evidence="2" key="3">
    <citation type="submission" date="2018-04" db="EMBL/GenBank/DDBJ databases">
        <authorList>
            <person name="Sheh A."/>
            <person name="Shen Z."/>
            <person name="Mannion A.J."/>
            <person name="Fox J.G."/>
        </authorList>
    </citation>
    <scope>NUCLEOTIDE SEQUENCE</scope>
    <source>
        <strain evidence="2">MIT 97-6194</strain>
    </source>
</reference>
<gene>
    <name evidence="1" type="ORF">DCO61_08240</name>
    <name evidence="2" type="ORF">LS64_011050</name>
</gene>
<evidence type="ECO:0000313" key="4">
    <source>
        <dbReference type="Proteomes" id="UP000477070"/>
    </source>
</evidence>
<dbReference type="EMBL" id="JRMP02000025">
    <property type="protein sequence ID" value="TLD91989.1"/>
    <property type="molecule type" value="Genomic_DNA"/>
</dbReference>
<reference evidence="1 4" key="4">
    <citation type="submission" date="2019-12" db="EMBL/GenBank/DDBJ databases">
        <title>Multi-Generational Helicobacter saguini Isolates.</title>
        <authorList>
            <person name="Mannion A."/>
            <person name="Shen Z."/>
            <person name="Fox J.G."/>
        </authorList>
    </citation>
    <scope>NUCLEOTIDE SEQUENCE [LARGE SCALE GENOMIC DNA]</scope>
    <source>
        <strain evidence="1">16-048</strain>
        <strain evidence="4">16-048 (F4)</strain>
    </source>
</reference>
<dbReference type="AlphaFoldDB" id="A0A347W4V8"/>
<comment type="caution">
    <text evidence="2">The sequence shown here is derived from an EMBL/GenBank/DDBJ whole genome shotgun (WGS) entry which is preliminary data.</text>
</comment>
<name>A0A347W4V8_9HELI</name>
<evidence type="ECO:0000313" key="1">
    <source>
        <dbReference type="EMBL" id="MWV69986.1"/>
    </source>
</evidence>
<dbReference type="EMBL" id="QBIU01000001">
    <property type="protein sequence ID" value="MWV69986.1"/>
    <property type="molecule type" value="Genomic_DNA"/>
</dbReference>
<evidence type="ECO:0000313" key="2">
    <source>
        <dbReference type="EMBL" id="TLD91989.1"/>
    </source>
</evidence>
<dbReference type="RefSeq" id="WP_118949303.1">
    <property type="nucleotide sequence ID" value="NZ_JRMP02000025.1"/>
</dbReference>
<protein>
    <submittedName>
        <fullName evidence="2">Uncharacterized protein</fullName>
    </submittedName>
</protein>
<reference evidence="2 3" key="2">
    <citation type="journal article" date="2016" name="Infect. Immun.">
        <title>Helicobacter saguini, a Novel Helicobacter Isolated from Cotton-Top Tamarins with Ulcerative Colitis, Has Proinflammatory Properties and Induces Typhlocolitis and Dysplasia in Gnotobiotic IL-10-/- Mice.</title>
        <authorList>
            <person name="Shen Z."/>
            <person name="Mannion A."/>
            <person name="Whary M.T."/>
            <person name="Muthupalani S."/>
            <person name="Sheh A."/>
            <person name="Feng Y."/>
            <person name="Gong G."/>
            <person name="Vandamme P."/>
            <person name="Holcombe H.R."/>
            <person name="Paster B.J."/>
            <person name="Fox J.G."/>
        </authorList>
    </citation>
    <scope>NUCLEOTIDE SEQUENCE [LARGE SCALE GENOMIC DNA]</scope>
    <source>
        <strain evidence="2 3">MIT 97-6194</strain>
    </source>
</reference>
<reference evidence="2 3" key="1">
    <citation type="journal article" date="2014" name="Genome Announc.">
        <title>Draft genome sequences of eight enterohepatic helicobacter species isolated from both laboratory and wild rodents.</title>
        <authorList>
            <person name="Sheh A."/>
            <person name="Shen Z."/>
            <person name="Fox J.G."/>
        </authorList>
    </citation>
    <scope>NUCLEOTIDE SEQUENCE [LARGE SCALE GENOMIC DNA]</scope>
    <source>
        <strain evidence="2 3">MIT 97-6194</strain>
    </source>
</reference>